<accession>A0A834GFS5</accession>
<keyword evidence="2" id="KW-1185">Reference proteome</keyword>
<evidence type="ECO:0000313" key="2">
    <source>
        <dbReference type="Proteomes" id="UP000626092"/>
    </source>
</evidence>
<gene>
    <name evidence="1" type="ORF">RHSIM_Rhsim08G0158300</name>
</gene>
<evidence type="ECO:0000313" key="1">
    <source>
        <dbReference type="EMBL" id="KAF7134247.1"/>
    </source>
</evidence>
<dbReference type="OrthoDB" id="1549516at2759"/>
<organism evidence="1 2">
    <name type="scientific">Rhododendron simsii</name>
    <name type="common">Sims's rhododendron</name>
    <dbReference type="NCBI Taxonomy" id="118357"/>
    <lineage>
        <taxon>Eukaryota</taxon>
        <taxon>Viridiplantae</taxon>
        <taxon>Streptophyta</taxon>
        <taxon>Embryophyta</taxon>
        <taxon>Tracheophyta</taxon>
        <taxon>Spermatophyta</taxon>
        <taxon>Magnoliopsida</taxon>
        <taxon>eudicotyledons</taxon>
        <taxon>Gunneridae</taxon>
        <taxon>Pentapetalae</taxon>
        <taxon>asterids</taxon>
        <taxon>Ericales</taxon>
        <taxon>Ericaceae</taxon>
        <taxon>Ericoideae</taxon>
        <taxon>Rhodoreae</taxon>
        <taxon>Rhododendron</taxon>
    </lineage>
</organism>
<dbReference type="Proteomes" id="UP000626092">
    <property type="component" value="Unassembled WGS sequence"/>
</dbReference>
<dbReference type="AlphaFoldDB" id="A0A834GFS5"/>
<name>A0A834GFS5_RHOSS</name>
<dbReference type="EMBL" id="WJXA01000008">
    <property type="protein sequence ID" value="KAF7134247.1"/>
    <property type="molecule type" value="Genomic_DNA"/>
</dbReference>
<sequence length="278" mass="31103">MPRHTHWSIEEKYSCEERPLLPCDDLVPIRIELHVSHNILDELSFPTTTTTINHSLLLSEYKADAAKAKLSPILSSIGIPTNFHASLIDDISSCSWNLSSNERCPTHRLPLVPAIVVQIPVDELKANGGLMRLGYYYFQAWQDDESIIPTKPFDDDDHLSYFYIKVSAELDAEHVTRFWVPFDQLVDDDFSSSRPIVSDILSEVCVPVDAHPDMVDHIVGCARSMARESLNVGSVVLPMFVHIVSEDYILDDDVRDNVDDNFAVLESLNHGAGGSTGL</sequence>
<protein>
    <submittedName>
        <fullName evidence="1">Uncharacterized protein</fullName>
    </submittedName>
</protein>
<reference evidence="1" key="1">
    <citation type="submission" date="2019-11" db="EMBL/GenBank/DDBJ databases">
        <authorList>
            <person name="Liu Y."/>
            <person name="Hou J."/>
            <person name="Li T.-Q."/>
            <person name="Guan C.-H."/>
            <person name="Wu X."/>
            <person name="Wu H.-Z."/>
            <person name="Ling F."/>
            <person name="Zhang R."/>
            <person name="Shi X.-G."/>
            <person name="Ren J.-P."/>
            <person name="Chen E.-F."/>
            <person name="Sun J.-M."/>
        </authorList>
    </citation>
    <scope>NUCLEOTIDE SEQUENCE</scope>
    <source>
        <strain evidence="1">Adult_tree_wgs_1</strain>
        <tissue evidence="1">Leaves</tissue>
    </source>
</reference>
<comment type="caution">
    <text evidence="1">The sequence shown here is derived from an EMBL/GenBank/DDBJ whole genome shotgun (WGS) entry which is preliminary data.</text>
</comment>
<proteinExistence type="predicted"/>